<dbReference type="Proteomes" id="UP001239111">
    <property type="component" value="Chromosome 2"/>
</dbReference>
<sequence>MREICNGELDMLLLYLRSVRYDRYYKQNLKFTYRGSVLLDVFNHAEREGTQIGNGYQEGRHHERMEKTRVFPDFTDIHTEGFEGASLSGIYIESEIVEICRGIVVEANAGIGITSKEIQAQQFPLHFLVFPDSHLLKSYLEVRHGLELLRLTLNTS</sequence>
<gene>
    <name evidence="1" type="ORF">QAD02_012518</name>
</gene>
<reference evidence="1" key="1">
    <citation type="submission" date="2023-04" db="EMBL/GenBank/DDBJ databases">
        <title>A chromosome-level genome assembly of the parasitoid wasp Eretmocerus hayati.</title>
        <authorList>
            <person name="Zhong Y."/>
            <person name="Liu S."/>
            <person name="Liu Y."/>
        </authorList>
    </citation>
    <scope>NUCLEOTIDE SEQUENCE</scope>
    <source>
        <strain evidence="1">ZJU_SS_LIU_2023</strain>
    </source>
</reference>
<keyword evidence="2" id="KW-1185">Reference proteome</keyword>
<protein>
    <submittedName>
        <fullName evidence="1">Uncharacterized protein</fullName>
    </submittedName>
</protein>
<proteinExistence type="predicted"/>
<comment type="caution">
    <text evidence="1">The sequence shown here is derived from an EMBL/GenBank/DDBJ whole genome shotgun (WGS) entry which is preliminary data.</text>
</comment>
<name>A0ACC2NZX0_9HYME</name>
<accession>A0ACC2NZX0</accession>
<evidence type="ECO:0000313" key="2">
    <source>
        <dbReference type="Proteomes" id="UP001239111"/>
    </source>
</evidence>
<evidence type="ECO:0000313" key="1">
    <source>
        <dbReference type="EMBL" id="KAJ8676731.1"/>
    </source>
</evidence>
<dbReference type="EMBL" id="CM056742">
    <property type="protein sequence ID" value="KAJ8676731.1"/>
    <property type="molecule type" value="Genomic_DNA"/>
</dbReference>
<organism evidence="1 2">
    <name type="scientific">Eretmocerus hayati</name>
    <dbReference type="NCBI Taxonomy" id="131215"/>
    <lineage>
        <taxon>Eukaryota</taxon>
        <taxon>Metazoa</taxon>
        <taxon>Ecdysozoa</taxon>
        <taxon>Arthropoda</taxon>
        <taxon>Hexapoda</taxon>
        <taxon>Insecta</taxon>
        <taxon>Pterygota</taxon>
        <taxon>Neoptera</taxon>
        <taxon>Endopterygota</taxon>
        <taxon>Hymenoptera</taxon>
        <taxon>Apocrita</taxon>
        <taxon>Proctotrupomorpha</taxon>
        <taxon>Chalcidoidea</taxon>
        <taxon>Aphelinidae</taxon>
        <taxon>Aphelininae</taxon>
        <taxon>Eretmocerus</taxon>
    </lineage>
</organism>